<dbReference type="SUPFAM" id="SSF50685">
    <property type="entry name" value="Barwin-like endoglucanases"/>
    <property type="match status" value="1"/>
</dbReference>
<gene>
    <name evidence="3" type="ORF">STAS_29518</name>
</gene>
<protein>
    <submittedName>
        <fullName evidence="3">Expansin-related protein 2</fullName>
    </submittedName>
</protein>
<evidence type="ECO:0000313" key="3">
    <source>
        <dbReference type="EMBL" id="GER52089.1"/>
    </source>
</evidence>
<reference evidence="4" key="1">
    <citation type="journal article" date="2019" name="Curr. Biol.">
        <title>Genome Sequence of Striga asiatica Provides Insight into the Evolution of Plant Parasitism.</title>
        <authorList>
            <person name="Yoshida S."/>
            <person name="Kim S."/>
            <person name="Wafula E.K."/>
            <person name="Tanskanen J."/>
            <person name="Kim Y.M."/>
            <person name="Honaas L."/>
            <person name="Yang Z."/>
            <person name="Spallek T."/>
            <person name="Conn C.E."/>
            <person name="Ichihashi Y."/>
            <person name="Cheong K."/>
            <person name="Cui S."/>
            <person name="Der J.P."/>
            <person name="Gundlach H."/>
            <person name="Jiao Y."/>
            <person name="Hori C."/>
            <person name="Ishida J.K."/>
            <person name="Kasahara H."/>
            <person name="Kiba T."/>
            <person name="Kim M.S."/>
            <person name="Koo N."/>
            <person name="Laohavisit A."/>
            <person name="Lee Y.H."/>
            <person name="Lumba S."/>
            <person name="McCourt P."/>
            <person name="Mortimer J.C."/>
            <person name="Mutuku J.M."/>
            <person name="Nomura T."/>
            <person name="Sasaki-Sekimoto Y."/>
            <person name="Seto Y."/>
            <person name="Wang Y."/>
            <person name="Wakatake T."/>
            <person name="Sakakibara H."/>
            <person name="Demura T."/>
            <person name="Yamaguchi S."/>
            <person name="Yoneyama K."/>
            <person name="Manabe R.I."/>
            <person name="Nelson D.C."/>
            <person name="Schulman A.H."/>
            <person name="Timko M.P."/>
            <person name="dePamphilis C.W."/>
            <person name="Choi D."/>
            <person name="Shirasu K."/>
        </authorList>
    </citation>
    <scope>NUCLEOTIDE SEQUENCE [LARGE SCALE GENOMIC DNA]</scope>
    <source>
        <strain evidence="4">cv. UVA1</strain>
    </source>
</reference>
<dbReference type="Pfam" id="PF03330">
    <property type="entry name" value="DPBB_1"/>
    <property type="match status" value="1"/>
</dbReference>
<dbReference type="AlphaFoldDB" id="A0A5A7R3Q0"/>
<dbReference type="InterPro" id="IPR007112">
    <property type="entry name" value="Expansin/allergen_DPBB_dom"/>
</dbReference>
<proteinExistence type="predicted"/>
<keyword evidence="4" id="KW-1185">Reference proteome</keyword>
<feature type="chain" id="PRO_5022792135" evidence="1">
    <location>
        <begin position="23"/>
        <end position="122"/>
    </location>
</feature>
<dbReference type="InterPro" id="IPR036908">
    <property type="entry name" value="RlpA-like_sf"/>
</dbReference>
<dbReference type="PROSITE" id="PS50842">
    <property type="entry name" value="EXPANSIN_EG45"/>
    <property type="match status" value="1"/>
</dbReference>
<dbReference type="InterPro" id="IPR044206">
    <property type="entry name" value="EGC1/2"/>
</dbReference>
<organism evidence="3 4">
    <name type="scientific">Striga asiatica</name>
    <name type="common">Asiatic witchweed</name>
    <name type="synonym">Buchnera asiatica</name>
    <dbReference type="NCBI Taxonomy" id="4170"/>
    <lineage>
        <taxon>Eukaryota</taxon>
        <taxon>Viridiplantae</taxon>
        <taxon>Streptophyta</taxon>
        <taxon>Embryophyta</taxon>
        <taxon>Tracheophyta</taxon>
        <taxon>Spermatophyta</taxon>
        <taxon>Magnoliopsida</taxon>
        <taxon>eudicotyledons</taxon>
        <taxon>Gunneridae</taxon>
        <taxon>Pentapetalae</taxon>
        <taxon>asterids</taxon>
        <taxon>lamiids</taxon>
        <taxon>Lamiales</taxon>
        <taxon>Orobanchaceae</taxon>
        <taxon>Buchnereae</taxon>
        <taxon>Striga</taxon>
    </lineage>
</organism>
<keyword evidence="1" id="KW-0732">Signal</keyword>
<evidence type="ECO:0000313" key="4">
    <source>
        <dbReference type="Proteomes" id="UP000325081"/>
    </source>
</evidence>
<dbReference type="Proteomes" id="UP000325081">
    <property type="component" value="Unassembled WGS sequence"/>
</dbReference>
<comment type="caution">
    <text evidence="3">The sequence shown here is derived from an EMBL/GenBank/DDBJ whole genome shotgun (WGS) entry which is preliminary data.</text>
</comment>
<evidence type="ECO:0000256" key="1">
    <source>
        <dbReference type="SAM" id="SignalP"/>
    </source>
</evidence>
<dbReference type="InterPro" id="IPR009009">
    <property type="entry name" value="RlpA-like_DPBB"/>
</dbReference>
<dbReference type="CDD" id="cd22269">
    <property type="entry name" value="DPBB_EG45-like"/>
    <property type="match status" value="1"/>
</dbReference>
<dbReference type="PANTHER" id="PTHR47295:SF14">
    <property type="entry name" value="OS06G0688300 PROTEIN"/>
    <property type="match status" value="1"/>
</dbReference>
<feature type="domain" description="Expansin-like EG45" evidence="2">
    <location>
        <begin position="18"/>
        <end position="122"/>
    </location>
</feature>
<dbReference type="PANTHER" id="PTHR47295">
    <property type="entry name" value="EG45-LIKE DOMAIN CONTAINING PROTEIN 1-RELATED"/>
    <property type="match status" value="1"/>
</dbReference>
<dbReference type="EMBL" id="BKCP01010070">
    <property type="protein sequence ID" value="GER52089.1"/>
    <property type="molecule type" value="Genomic_DNA"/>
</dbReference>
<dbReference type="SMART" id="SM00837">
    <property type="entry name" value="DPBB_1"/>
    <property type="match status" value="1"/>
</dbReference>
<name>A0A5A7R3Q0_STRAF</name>
<evidence type="ECO:0000259" key="2">
    <source>
        <dbReference type="PROSITE" id="PS50842"/>
    </source>
</evidence>
<dbReference type="PROSITE" id="PS51257">
    <property type="entry name" value="PROKAR_LIPOPROTEIN"/>
    <property type="match status" value="1"/>
</dbReference>
<dbReference type="GO" id="GO:0048046">
    <property type="term" value="C:apoplast"/>
    <property type="evidence" value="ECO:0007669"/>
    <property type="project" value="InterPro"/>
</dbReference>
<sequence length="122" mass="12645">MATQRIIILAIAASSLVSMACAIPGTATYYTPPYVASACFGNEDQGTMIAAANLDLFNNRAACGQSYTVTCTGGNCRNGAVTVKIVDFCPPCGPDQLDLSQEAFAVIADPSAGRIQIDYTPA</sequence>
<dbReference type="Gene3D" id="2.40.40.10">
    <property type="entry name" value="RlpA-like domain"/>
    <property type="match status" value="1"/>
</dbReference>
<accession>A0A5A7R3Q0</accession>
<dbReference type="GO" id="GO:0009627">
    <property type="term" value="P:systemic acquired resistance"/>
    <property type="evidence" value="ECO:0007669"/>
    <property type="project" value="InterPro"/>
</dbReference>
<dbReference type="OrthoDB" id="406505at2759"/>
<feature type="signal peptide" evidence="1">
    <location>
        <begin position="1"/>
        <end position="22"/>
    </location>
</feature>